<dbReference type="Proteomes" id="UP001501294">
    <property type="component" value="Unassembled WGS sequence"/>
</dbReference>
<protein>
    <submittedName>
        <fullName evidence="1">Uncharacterized protein</fullName>
    </submittedName>
</protein>
<name>A0ABP8HTH0_9GAMM</name>
<sequence>MLRKINNYIKDVIWRIRYGENSWTLDIDKSFESFKLMKNNNVINEVRFDEVISAELKDISAITYDLQAVYVEINYSGVLEITEEVSNFKELVMVLKDKRLLK</sequence>
<accession>A0ABP8HTH0</accession>
<gene>
    <name evidence="1" type="ORF">GCM10023150_03280</name>
</gene>
<proteinExistence type="predicted"/>
<keyword evidence="2" id="KW-1185">Reference proteome</keyword>
<organism evidence="1 2">
    <name type="scientific">Kangiella taiwanensis</name>
    <dbReference type="NCBI Taxonomy" id="1079179"/>
    <lineage>
        <taxon>Bacteria</taxon>
        <taxon>Pseudomonadati</taxon>
        <taxon>Pseudomonadota</taxon>
        <taxon>Gammaproteobacteria</taxon>
        <taxon>Kangiellales</taxon>
        <taxon>Kangiellaceae</taxon>
        <taxon>Kangiella</taxon>
    </lineage>
</organism>
<comment type="caution">
    <text evidence="1">The sequence shown here is derived from an EMBL/GenBank/DDBJ whole genome shotgun (WGS) entry which is preliminary data.</text>
</comment>
<dbReference type="RefSeq" id="WP_223577337.1">
    <property type="nucleotide sequence ID" value="NZ_BAABFU010000001.1"/>
</dbReference>
<dbReference type="EMBL" id="BAABFU010000001">
    <property type="protein sequence ID" value="GAA4344161.1"/>
    <property type="molecule type" value="Genomic_DNA"/>
</dbReference>
<evidence type="ECO:0000313" key="2">
    <source>
        <dbReference type="Proteomes" id="UP001501294"/>
    </source>
</evidence>
<reference evidence="2" key="1">
    <citation type="journal article" date="2019" name="Int. J. Syst. Evol. Microbiol.">
        <title>The Global Catalogue of Microorganisms (GCM) 10K type strain sequencing project: providing services to taxonomists for standard genome sequencing and annotation.</title>
        <authorList>
            <consortium name="The Broad Institute Genomics Platform"/>
            <consortium name="The Broad Institute Genome Sequencing Center for Infectious Disease"/>
            <person name="Wu L."/>
            <person name="Ma J."/>
        </authorList>
    </citation>
    <scope>NUCLEOTIDE SEQUENCE [LARGE SCALE GENOMIC DNA]</scope>
    <source>
        <strain evidence="2">JCM 17727</strain>
    </source>
</reference>
<evidence type="ECO:0000313" key="1">
    <source>
        <dbReference type="EMBL" id="GAA4344161.1"/>
    </source>
</evidence>